<dbReference type="InterPro" id="IPR011083">
    <property type="entry name" value="Phage_tail_collar_dom"/>
</dbReference>
<dbReference type="InterPro" id="IPR037053">
    <property type="entry name" value="Phage_tail_collar_dom_sf"/>
</dbReference>
<dbReference type="RefSeq" id="WP_061540269.1">
    <property type="nucleotide sequence ID" value="NZ_CP013232.1"/>
</dbReference>
<dbReference type="Proteomes" id="UP000072421">
    <property type="component" value="Chromosome"/>
</dbReference>
<dbReference type="OrthoDB" id="8613813at2"/>
<dbReference type="EMBL" id="CP013232">
    <property type="protein sequence ID" value="AMO95459.1"/>
    <property type="molecule type" value="Genomic_DNA"/>
</dbReference>
<organism evidence="2">
    <name type="scientific">Collimonas fungivorans</name>
    <dbReference type="NCBI Taxonomy" id="158899"/>
    <lineage>
        <taxon>Bacteria</taxon>
        <taxon>Pseudomonadati</taxon>
        <taxon>Pseudomonadota</taxon>
        <taxon>Betaproteobacteria</taxon>
        <taxon>Burkholderiales</taxon>
        <taxon>Oxalobacteraceae</taxon>
        <taxon>Collimonas</taxon>
    </lineage>
</organism>
<evidence type="ECO:0000313" key="3">
    <source>
        <dbReference type="Proteomes" id="UP000072421"/>
    </source>
</evidence>
<gene>
    <name evidence="2" type="ORF">CFter6_2791</name>
</gene>
<protein>
    <submittedName>
        <fullName evidence="2">Phage Tail Collar domain protein</fullName>
    </submittedName>
</protein>
<dbReference type="Pfam" id="PF07484">
    <property type="entry name" value="Collar"/>
    <property type="match status" value="1"/>
</dbReference>
<evidence type="ECO:0000259" key="1">
    <source>
        <dbReference type="Pfam" id="PF07484"/>
    </source>
</evidence>
<evidence type="ECO:0000313" key="2">
    <source>
        <dbReference type="EMBL" id="AMO95459.1"/>
    </source>
</evidence>
<name>A0A127PCA7_9BURK</name>
<feature type="domain" description="Phage tail collar" evidence="1">
    <location>
        <begin position="7"/>
        <end position="63"/>
    </location>
</feature>
<accession>A0A127PCA7</accession>
<reference evidence="2 3" key="1">
    <citation type="submission" date="2015-11" db="EMBL/GenBank/DDBJ databases">
        <title>Exploring the genomic traits of fungus-feeding bacterial genus Collimonas.</title>
        <authorList>
            <person name="Song C."/>
            <person name="Schmidt R."/>
            <person name="de Jager V."/>
            <person name="Krzyzanowska D."/>
            <person name="Jongedijk E."/>
            <person name="Cankar K."/>
            <person name="Beekwilder J."/>
            <person name="van Veen A."/>
            <person name="de Boer W."/>
            <person name="van Veen J.A."/>
            <person name="Garbeva P."/>
        </authorList>
    </citation>
    <scope>NUCLEOTIDE SEQUENCE [LARGE SCALE GENOMIC DNA]</scope>
    <source>
        <strain evidence="2 3">Ter6</strain>
    </source>
</reference>
<sequence>MTTPYVGEIRLLAFQRTPSGWFACDGSLQSISGYEVLYTLLGTTFGGDGVNTFGLPDMRGQVPLHQGTGNGLSPRVIGQQGGSENVTLIPGNMPGHTHSFAASTALASATTPAATLELAAAAGNDKTYTSSVAGLTPFSMSPASTSTAGNTLPHENTMPTLTVSFCIAWAGIFPSQS</sequence>
<proteinExistence type="predicted"/>
<dbReference type="Gene3D" id="3.90.1340.10">
    <property type="entry name" value="Phage tail collar domain"/>
    <property type="match status" value="1"/>
</dbReference>
<dbReference type="PATRIC" id="fig|158899.10.peg.2783"/>
<dbReference type="SUPFAM" id="SSF88874">
    <property type="entry name" value="Receptor-binding domain of short tail fibre protein gp12"/>
    <property type="match status" value="1"/>
</dbReference>
<dbReference type="AlphaFoldDB" id="A0A127PCA7"/>